<sequence length="199" mass="23423">MMLISIGQILEEVQPTTNWTVARLKEWLNKEDIPYGENLRRKELYKLCVQHKKPTTYELDSLCEGTPHYILRSAPYCYFYNPIENVWGLSKRYYDAHLAFGGDYSEKKAVETWNEALARVTPQVWNECVKHTEKRILADYQRYFVEKGTIEIIDNLDPIDDDPELNDDNDSQSLSEMQTVSELDDDDEQNNENENYKPL</sequence>
<protein>
    <submittedName>
        <fullName evidence="2">Uncharacterized protein</fullName>
    </submittedName>
</protein>
<dbReference type="Gene3D" id="3.30.420.10">
    <property type="entry name" value="Ribonuclease H-like superfamily/Ribonuclease H"/>
    <property type="match status" value="1"/>
</dbReference>
<dbReference type="EMBL" id="JAHXZJ010001119">
    <property type="protein sequence ID" value="KAH0555276.1"/>
    <property type="molecule type" value="Genomic_DNA"/>
</dbReference>
<accession>A0AAV7IRN6</accession>
<dbReference type="PANTHER" id="PTHR33939">
    <property type="entry name" value="PROTEIN CBG22215"/>
    <property type="match status" value="1"/>
</dbReference>
<evidence type="ECO:0000313" key="2">
    <source>
        <dbReference type="EMBL" id="KAH0555276.1"/>
    </source>
</evidence>
<feature type="compositionally biased region" description="Acidic residues" evidence="1">
    <location>
        <begin position="182"/>
        <end position="191"/>
    </location>
</feature>
<dbReference type="GO" id="GO:0003676">
    <property type="term" value="F:nucleic acid binding"/>
    <property type="evidence" value="ECO:0007669"/>
    <property type="project" value="InterPro"/>
</dbReference>
<comment type="caution">
    <text evidence="2">The sequence shown here is derived from an EMBL/GenBank/DDBJ whole genome shotgun (WGS) entry which is preliminary data.</text>
</comment>
<keyword evidence="3" id="KW-1185">Reference proteome</keyword>
<dbReference type="AlphaFoldDB" id="A0AAV7IRN6"/>
<dbReference type="Proteomes" id="UP000826195">
    <property type="component" value="Unassembled WGS sequence"/>
</dbReference>
<organism evidence="2 3">
    <name type="scientific">Cotesia glomerata</name>
    <name type="common">Lepidopteran parasitic wasp</name>
    <name type="synonym">Apanteles glomeratus</name>
    <dbReference type="NCBI Taxonomy" id="32391"/>
    <lineage>
        <taxon>Eukaryota</taxon>
        <taxon>Metazoa</taxon>
        <taxon>Ecdysozoa</taxon>
        <taxon>Arthropoda</taxon>
        <taxon>Hexapoda</taxon>
        <taxon>Insecta</taxon>
        <taxon>Pterygota</taxon>
        <taxon>Neoptera</taxon>
        <taxon>Endopterygota</taxon>
        <taxon>Hymenoptera</taxon>
        <taxon>Apocrita</taxon>
        <taxon>Ichneumonoidea</taxon>
        <taxon>Braconidae</taxon>
        <taxon>Microgastrinae</taxon>
        <taxon>Cotesia</taxon>
    </lineage>
</organism>
<feature type="compositionally biased region" description="Polar residues" evidence="1">
    <location>
        <begin position="171"/>
        <end position="181"/>
    </location>
</feature>
<proteinExistence type="predicted"/>
<dbReference type="PANTHER" id="PTHR33939:SF1">
    <property type="entry name" value="DUF4371 DOMAIN-CONTAINING PROTEIN"/>
    <property type="match status" value="1"/>
</dbReference>
<name>A0AAV7IRN6_COTGL</name>
<dbReference type="InterPro" id="IPR036397">
    <property type="entry name" value="RNaseH_sf"/>
</dbReference>
<gene>
    <name evidence="2" type="ORF">KQX54_016696</name>
</gene>
<reference evidence="2 3" key="1">
    <citation type="journal article" date="2021" name="J. Hered.">
        <title>A chromosome-level genome assembly of the parasitoid wasp, Cotesia glomerata (Hymenoptera: Braconidae).</title>
        <authorList>
            <person name="Pinto B.J."/>
            <person name="Weis J.J."/>
            <person name="Gamble T."/>
            <person name="Ode P.J."/>
            <person name="Paul R."/>
            <person name="Zaspel J.M."/>
        </authorList>
    </citation>
    <scope>NUCLEOTIDE SEQUENCE [LARGE SCALE GENOMIC DNA]</scope>
    <source>
        <strain evidence="2">CgM1</strain>
    </source>
</reference>
<feature type="compositionally biased region" description="Acidic residues" evidence="1">
    <location>
        <begin position="157"/>
        <end position="170"/>
    </location>
</feature>
<evidence type="ECO:0000313" key="3">
    <source>
        <dbReference type="Proteomes" id="UP000826195"/>
    </source>
</evidence>
<feature type="region of interest" description="Disordered" evidence="1">
    <location>
        <begin position="155"/>
        <end position="199"/>
    </location>
</feature>
<evidence type="ECO:0000256" key="1">
    <source>
        <dbReference type="SAM" id="MobiDB-lite"/>
    </source>
</evidence>